<keyword evidence="14" id="KW-0934">Plastid</keyword>
<dbReference type="PANTHER" id="PTHR34264">
    <property type="entry name" value="ATP SYNTHASE SUBUNIT B, CHLOROPLASTIC"/>
    <property type="match status" value="1"/>
</dbReference>
<comment type="subunit">
    <text evidence="11">F-type ATPases have 2 components, F(1) - the catalytic core - and F(0) - the membrane proton channel. F(1) has five subunits: alpha(3), beta(3), gamma(1), delta(1), epsilon(1). F(0) has four main subunits: a(1), b(1), b'(1) and c(10-14). The alpha and beta chains form an alternating ring which encloses part of the gamma chain. F(1) is attached to F(0) by a central stalk formed by the gamma and epsilon chains, while a peripheral stalk is formed by the delta, b and b' chains.</text>
</comment>
<evidence type="ECO:0000256" key="8">
    <source>
        <dbReference type="ARBA" id="ARBA00023136"/>
    </source>
</evidence>
<proteinExistence type="inferred from homology"/>
<dbReference type="Pfam" id="PF00430">
    <property type="entry name" value="ATP-synt_B"/>
    <property type="match status" value="1"/>
</dbReference>
<protein>
    <recommendedName>
        <fullName evidence="11">ATP synthase subunit b, chloroplastic</fullName>
    </recommendedName>
    <alternativeName>
        <fullName evidence="11">ATP synthase F(0) sector subunit b</fullName>
    </alternativeName>
    <alternativeName>
        <fullName evidence="11">ATPase subunit I</fullName>
    </alternativeName>
</protein>
<comment type="function">
    <text evidence="10 11">F(1)F(0) ATP synthase produces ATP from ADP in the presence of a proton or sodium gradient. F-type ATPases consist of two structural domains, F(1) containing the extramembraneous catalytic core and F(0) containing the membrane proton channel, linked together by a central stalk and a peripheral stalk. During catalysis, ATP synthesis in the catalytic domain of F(1) is coupled via a rotary mechanism of the central stalk subunits to proton translocation.</text>
</comment>
<keyword evidence="3 11" id="KW-0138">CF(0)</keyword>
<keyword evidence="9 11" id="KW-0066">ATP synthesis</keyword>
<evidence type="ECO:0000256" key="7">
    <source>
        <dbReference type="ARBA" id="ARBA00023065"/>
    </source>
</evidence>
<comment type="similarity">
    <text evidence="11 12">Belongs to the ATPase B chain family.</text>
</comment>
<organism evidence="14">
    <name type="scientific">Rhizosolenia fallax</name>
    <dbReference type="NCBI Taxonomy" id="265545"/>
    <lineage>
        <taxon>Eukaryota</taxon>
        <taxon>Sar</taxon>
        <taxon>Stramenopiles</taxon>
        <taxon>Ochrophyta</taxon>
        <taxon>Bacillariophyta</taxon>
        <taxon>Coscinodiscophyceae</taxon>
        <taxon>Rhizosoleniophycidae</taxon>
        <taxon>Rhizosoleniales</taxon>
        <taxon>Rhizosoleniaceae</taxon>
        <taxon>Rhizosolenia</taxon>
    </lineage>
</organism>
<keyword evidence="11" id="KW-0793">Thylakoid</keyword>
<reference evidence="14" key="1">
    <citation type="journal article" date="2018" name="Adv. Bot. Res.">
        <title>Evolution of the Plastid Genomes in Diatoms.</title>
        <authorList>
            <person name="Yu M."/>
            <person name="Ashworth M.P."/>
            <person name="Hajrah N.H."/>
            <person name="Khiyami M.A."/>
            <person name="Sabir M.J."/>
            <person name="Alhebshi A.M."/>
            <person name="Al-Malki A.L."/>
            <person name="Sabir J.S.M."/>
            <person name="Theriot E.C."/>
            <person name="Jansen R.K."/>
        </authorList>
    </citation>
    <scope>NUCLEOTIDE SEQUENCE</scope>
</reference>
<keyword evidence="8 11" id="KW-0472">Membrane</keyword>
<keyword evidence="2 11" id="KW-0813">Transport</keyword>
<dbReference type="HAMAP" id="MF_01398">
    <property type="entry name" value="ATP_synth_b_bprime"/>
    <property type="match status" value="1"/>
</dbReference>
<dbReference type="CDD" id="cd06503">
    <property type="entry name" value="ATP-synt_Fo_b"/>
    <property type="match status" value="1"/>
</dbReference>
<dbReference type="PANTHER" id="PTHR34264:SF3">
    <property type="entry name" value="ATP SYNTHASE SUBUNIT B, CHLOROPLASTIC"/>
    <property type="match status" value="1"/>
</dbReference>
<evidence type="ECO:0000256" key="12">
    <source>
        <dbReference type="RuleBase" id="RU003848"/>
    </source>
</evidence>
<keyword evidence="5 11" id="KW-0375">Hydrogen ion transport</keyword>
<keyword evidence="7 11" id="KW-0406">Ion transport</keyword>
<dbReference type="GO" id="GO:0009535">
    <property type="term" value="C:chloroplast thylakoid membrane"/>
    <property type="evidence" value="ECO:0007669"/>
    <property type="project" value="UniProtKB-SubCell"/>
</dbReference>
<dbReference type="EMBL" id="MG755802">
    <property type="protein sequence ID" value="AWT39644.1"/>
    <property type="molecule type" value="Genomic_DNA"/>
</dbReference>
<dbReference type="GO" id="GO:0045259">
    <property type="term" value="C:proton-transporting ATP synthase complex"/>
    <property type="evidence" value="ECO:0007669"/>
    <property type="project" value="UniProtKB-KW"/>
</dbReference>
<accession>A0A2U9NR87</accession>
<evidence type="ECO:0000256" key="2">
    <source>
        <dbReference type="ARBA" id="ARBA00022448"/>
    </source>
</evidence>
<dbReference type="GeneID" id="36959395"/>
<evidence type="ECO:0000256" key="6">
    <source>
        <dbReference type="ARBA" id="ARBA00022989"/>
    </source>
</evidence>
<comment type="function">
    <text evidence="11">Component of the F(0) channel, it forms part of the peripheral stalk, linking F(1) to F(0).</text>
</comment>
<keyword evidence="14" id="KW-0150">Chloroplast</keyword>
<feature type="coiled-coil region" evidence="13">
    <location>
        <begin position="54"/>
        <end position="95"/>
    </location>
</feature>
<geneLocation type="chloroplast" evidence="14"/>
<dbReference type="AlphaFoldDB" id="A0A2U9NR87"/>
<evidence type="ECO:0000313" key="14">
    <source>
        <dbReference type="EMBL" id="AWT39644.1"/>
    </source>
</evidence>
<evidence type="ECO:0000256" key="10">
    <source>
        <dbReference type="ARBA" id="ARBA00025198"/>
    </source>
</evidence>
<evidence type="ECO:0000256" key="9">
    <source>
        <dbReference type="ARBA" id="ARBA00023310"/>
    </source>
</evidence>
<evidence type="ECO:0000256" key="5">
    <source>
        <dbReference type="ARBA" id="ARBA00022781"/>
    </source>
</evidence>
<comment type="subcellular location">
    <subcellularLocation>
        <location evidence="1">Membrane</location>
        <topology evidence="1">Single-pass membrane protein</topology>
    </subcellularLocation>
    <subcellularLocation>
        <location evidence="11">Plastid</location>
        <location evidence="11">Chloroplast thylakoid membrane</location>
        <topology evidence="11">Single-pass membrane protein</topology>
    </subcellularLocation>
</comment>
<sequence>MENFDQIFTLLAKTDSITLNLDILETGVLNIIALVGILIYVGGSFLGSILEDRKNTIVRDIQNAEERLSEANKRLSEAQKQLVQTNVLINQIKNETIATKKTLLQSEVNKSKKELTIRFNRALAGFQTKENQVFFEIKQQIIFLVLKRTFIRVQETFAKSRRPIVFTSEAINKIQGDFL</sequence>
<evidence type="ECO:0000256" key="1">
    <source>
        <dbReference type="ARBA" id="ARBA00004167"/>
    </source>
</evidence>
<dbReference type="GO" id="GO:0046933">
    <property type="term" value="F:proton-transporting ATP synthase activity, rotational mechanism"/>
    <property type="evidence" value="ECO:0007669"/>
    <property type="project" value="UniProtKB-UniRule"/>
</dbReference>
<evidence type="ECO:0000256" key="13">
    <source>
        <dbReference type="SAM" id="Coils"/>
    </source>
</evidence>
<dbReference type="InterPro" id="IPR002146">
    <property type="entry name" value="ATP_synth_b/b'su_bac/chlpt"/>
</dbReference>
<dbReference type="RefSeq" id="YP_009496931.1">
    <property type="nucleotide sequence ID" value="NC_038003.1"/>
</dbReference>
<keyword evidence="6 11" id="KW-1133">Transmembrane helix</keyword>
<feature type="transmembrane region" description="Helical" evidence="11">
    <location>
        <begin position="28"/>
        <end position="50"/>
    </location>
</feature>
<keyword evidence="4 11" id="KW-0812">Transmembrane</keyword>
<name>A0A2U9NR87_9STRA</name>
<comment type="miscellaneous">
    <text evidence="11">In plastids the F-type ATPase is also known as CF(1)CF(0).</text>
</comment>
<gene>
    <name evidence="11 14" type="primary">atpF</name>
</gene>
<evidence type="ECO:0000256" key="11">
    <source>
        <dbReference type="HAMAP-Rule" id="MF_01398"/>
    </source>
</evidence>
<evidence type="ECO:0000256" key="4">
    <source>
        <dbReference type="ARBA" id="ARBA00022692"/>
    </source>
</evidence>
<evidence type="ECO:0000256" key="3">
    <source>
        <dbReference type="ARBA" id="ARBA00022547"/>
    </source>
</evidence>
<keyword evidence="13" id="KW-0175">Coiled coil</keyword>